<dbReference type="OrthoDB" id="5424797at2759"/>
<keyword evidence="4" id="KW-1185">Reference proteome</keyword>
<evidence type="ECO:0000313" key="4">
    <source>
        <dbReference type="Proteomes" id="UP000033140"/>
    </source>
</evidence>
<dbReference type="RefSeq" id="XP_019023171.1">
    <property type="nucleotide sequence ID" value="XM_019165459.1"/>
</dbReference>
<feature type="compositionally biased region" description="Low complexity" evidence="1">
    <location>
        <begin position="384"/>
        <end position="404"/>
    </location>
</feature>
<comment type="caution">
    <text evidence="3">The sequence shown here is derived from an EMBL/GenBank/DDBJ whole genome shotgun (WGS) entry which is preliminary data.</text>
</comment>
<dbReference type="AlphaFoldDB" id="A0A0E9NQD0"/>
<feature type="compositionally biased region" description="Basic and acidic residues" evidence="1">
    <location>
        <begin position="427"/>
        <end position="438"/>
    </location>
</feature>
<dbReference type="Proteomes" id="UP000033140">
    <property type="component" value="Unassembled WGS sequence"/>
</dbReference>
<dbReference type="InterPro" id="IPR013087">
    <property type="entry name" value="Znf_C2H2_type"/>
</dbReference>
<reference evidence="3 4" key="1">
    <citation type="journal article" date="2011" name="J. Gen. Appl. Microbiol.">
        <title>Draft genome sequencing of the enigmatic yeast Saitoella complicata.</title>
        <authorList>
            <person name="Nishida H."/>
            <person name="Hamamoto M."/>
            <person name="Sugiyama J."/>
        </authorList>
    </citation>
    <scope>NUCLEOTIDE SEQUENCE [LARGE SCALE GENOMIC DNA]</scope>
    <source>
        <strain evidence="3 4">NRRL Y-17804</strain>
    </source>
</reference>
<dbReference type="PROSITE" id="PS00028">
    <property type="entry name" value="ZINC_FINGER_C2H2_1"/>
    <property type="match status" value="1"/>
</dbReference>
<reference evidence="3 4" key="3">
    <citation type="journal article" date="2015" name="Genome Announc.">
        <title>Draft Genome Sequence of the Archiascomycetous Yeast Saitoella complicata.</title>
        <authorList>
            <person name="Yamauchi K."/>
            <person name="Kondo S."/>
            <person name="Hamamoto M."/>
            <person name="Takahashi Y."/>
            <person name="Ogura Y."/>
            <person name="Hayashi T."/>
            <person name="Nishida H."/>
        </authorList>
    </citation>
    <scope>NUCLEOTIDE SEQUENCE [LARGE SCALE GENOMIC DNA]</scope>
    <source>
        <strain evidence="3 4">NRRL Y-17804</strain>
    </source>
</reference>
<feature type="compositionally biased region" description="Basic and acidic residues" evidence="1">
    <location>
        <begin position="186"/>
        <end position="197"/>
    </location>
</feature>
<dbReference type="EMBL" id="BACD03000049">
    <property type="protein sequence ID" value="GAO51635.1"/>
    <property type="molecule type" value="Genomic_DNA"/>
</dbReference>
<protein>
    <recommendedName>
        <fullName evidence="2">C2H2-type domain-containing protein</fullName>
    </recommendedName>
</protein>
<feature type="region of interest" description="Disordered" evidence="1">
    <location>
        <begin position="356"/>
        <end position="438"/>
    </location>
</feature>
<proteinExistence type="predicted"/>
<evidence type="ECO:0000259" key="2">
    <source>
        <dbReference type="PROSITE" id="PS00028"/>
    </source>
</evidence>
<organism evidence="3 4">
    <name type="scientific">Saitoella complicata (strain BCRC 22490 / CBS 7301 / JCM 7358 / NBRC 10748 / NRRL Y-17804)</name>
    <dbReference type="NCBI Taxonomy" id="698492"/>
    <lineage>
        <taxon>Eukaryota</taxon>
        <taxon>Fungi</taxon>
        <taxon>Dikarya</taxon>
        <taxon>Ascomycota</taxon>
        <taxon>Taphrinomycotina</taxon>
        <taxon>Taphrinomycotina incertae sedis</taxon>
        <taxon>Saitoella</taxon>
    </lineage>
</organism>
<dbReference type="SMART" id="SM00355">
    <property type="entry name" value="ZnF_C2H2"/>
    <property type="match status" value="3"/>
</dbReference>
<name>A0A0E9NQD0_SAICN</name>
<accession>A0A0E9NQD0</accession>
<dbReference type="STRING" id="698492.A0A0E9NQD0"/>
<feature type="region of interest" description="Disordered" evidence="1">
    <location>
        <begin position="176"/>
        <end position="204"/>
    </location>
</feature>
<evidence type="ECO:0000256" key="1">
    <source>
        <dbReference type="SAM" id="MobiDB-lite"/>
    </source>
</evidence>
<feature type="domain" description="C2H2-type" evidence="2">
    <location>
        <begin position="267"/>
        <end position="290"/>
    </location>
</feature>
<sequence length="536" mass="59209">MALLRPSEQHRYAELLASSKSAAAMDYDEAHAYIARFLAATPSLHALGAHLAAQFSCPIAAVSWTPTPRTLSSVVELLSEGEHLGTPRSGLGYDDAHKWVSDFLRRVPSEEGLRVTAKNLWKIDLPAFTQTHTLIPEGVTEHNVAESILLAANRHPDRKMNDVMSGTSKEFAVEIVSGAGTPVPATKEKDREGRETSPTKSALSTVADSLMSGARKFLGFGQTKSPAKEHADPDDEIVEISPGPKRTSSTSQAKKRRASKKFSVWTCGWMGCAAELHDRPTLEKHVKSQHGLEAPSGGFPCVWQGGCSDKMIEFESRPEILEHIQKEHLDPMRWACGVCTGLTFARKEEFDRHEADFHPDISDPEDDNGETHAIRRKRRKTGRSSLSSPLYTTPLAKPGPKGWTPKPPPGYSMPETLTGSGRRKGERTREEEEVGKRSIVDRKTSGWIDSEDEEEVKVQRLAFEGPDVTLVVGRKRARRARELVPADSYRAKIARAAEEDMRVIKGVAGKAKDGSVTPEEGGNRVKWARWLSYVKR</sequence>
<reference evidence="3 4" key="2">
    <citation type="journal article" date="2014" name="J. Gen. Appl. Microbiol.">
        <title>The early diverging ascomycetous budding yeast Saitoella complicata has three histone deacetylases belonging to the Clr6, Hos2, and Rpd3 lineages.</title>
        <authorList>
            <person name="Nishida H."/>
            <person name="Matsumoto T."/>
            <person name="Kondo S."/>
            <person name="Hamamoto M."/>
            <person name="Yoshikawa H."/>
        </authorList>
    </citation>
    <scope>NUCLEOTIDE SEQUENCE [LARGE SCALE GENOMIC DNA]</scope>
    <source>
        <strain evidence="3 4">NRRL Y-17804</strain>
    </source>
</reference>
<gene>
    <name evidence="3" type="ORF">G7K_5730-t1</name>
</gene>
<evidence type="ECO:0000313" key="3">
    <source>
        <dbReference type="EMBL" id="GAO51635.1"/>
    </source>
</evidence>
<feature type="region of interest" description="Disordered" evidence="1">
    <location>
        <begin position="223"/>
        <end position="255"/>
    </location>
</feature>